<evidence type="ECO:0000313" key="3">
    <source>
        <dbReference type="Proteomes" id="UP000297245"/>
    </source>
</evidence>
<reference evidence="2 3" key="1">
    <citation type="journal article" date="2019" name="Nat. Ecol. Evol.">
        <title>Megaphylogeny resolves global patterns of mushroom evolution.</title>
        <authorList>
            <person name="Varga T."/>
            <person name="Krizsan K."/>
            <person name="Foldi C."/>
            <person name="Dima B."/>
            <person name="Sanchez-Garcia M."/>
            <person name="Sanchez-Ramirez S."/>
            <person name="Szollosi G.J."/>
            <person name="Szarkandi J.G."/>
            <person name="Papp V."/>
            <person name="Albert L."/>
            <person name="Andreopoulos W."/>
            <person name="Angelini C."/>
            <person name="Antonin V."/>
            <person name="Barry K.W."/>
            <person name="Bougher N.L."/>
            <person name="Buchanan P."/>
            <person name="Buyck B."/>
            <person name="Bense V."/>
            <person name="Catcheside P."/>
            <person name="Chovatia M."/>
            <person name="Cooper J."/>
            <person name="Damon W."/>
            <person name="Desjardin D."/>
            <person name="Finy P."/>
            <person name="Geml J."/>
            <person name="Haridas S."/>
            <person name="Hughes K."/>
            <person name="Justo A."/>
            <person name="Karasinski D."/>
            <person name="Kautmanova I."/>
            <person name="Kiss B."/>
            <person name="Kocsube S."/>
            <person name="Kotiranta H."/>
            <person name="LaButti K.M."/>
            <person name="Lechner B.E."/>
            <person name="Liimatainen K."/>
            <person name="Lipzen A."/>
            <person name="Lukacs Z."/>
            <person name="Mihaltcheva S."/>
            <person name="Morgado L.N."/>
            <person name="Niskanen T."/>
            <person name="Noordeloos M.E."/>
            <person name="Ohm R.A."/>
            <person name="Ortiz-Santana B."/>
            <person name="Ovrebo C."/>
            <person name="Racz N."/>
            <person name="Riley R."/>
            <person name="Savchenko A."/>
            <person name="Shiryaev A."/>
            <person name="Soop K."/>
            <person name="Spirin V."/>
            <person name="Szebenyi C."/>
            <person name="Tomsovsky M."/>
            <person name="Tulloss R.E."/>
            <person name="Uehling J."/>
            <person name="Grigoriev I.V."/>
            <person name="Vagvolgyi C."/>
            <person name="Papp T."/>
            <person name="Martin F.M."/>
            <person name="Miettinen O."/>
            <person name="Hibbett D.S."/>
            <person name="Nagy L.G."/>
        </authorList>
    </citation>
    <scope>NUCLEOTIDE SEQUENCE [LARGE SCALE GENOMIC DNA]</scope>
    <source>
        <strain evidence="2 3">CBS 962.96</strain>
    </source>
</reference>
<name>A0A4S8MLY0_DENBC</name>
<protein>
    <submittedName>
        <fullName evidence="2">Uncharacterized protein</fullName>
    </submittedName>
</protein>
<dbReference type="EMBL" id="ML179064">
    <property type="protein sequence ID" value="THV03641.1"/>
    <property type="molecule type" value="Genomic_DNA"/>
</dbReference>
<keyword evidence="3" id="KW-1185">Reference proteome</keyword>
<evidence type="ECO:0000313" key="2">
    <source>
        <dbReference type="EMBL" id="THV03641.1"/>
    </source>
</evidence>
<evidence type="ECO:0000256" key="1">
    <source>
        <dbReference type="SAM" id="MobiDB-lite"/>
    </source>
</evidence>
<feature type="compositionally biased region" description="Polar residues" evidence="1">
    <location>
        <begin position="78"/>
        <end position="89"/>
    </location>
</feature>
<dbReference type="Proteomes" id="UP000297245">
    <property type="component" value="Unassembled WGS sequence"/>
</dbReference>
<proteinExistence type="predicted"/>
<dbReference type="AlphaFoldDB" id="A0A4S8MLY0"/>
<feature type="region of interest" description="Disordered" evidence="1">
    <location>
        <begin position="1"/>
        <end position="101"/>
    </location>
</feature>
<accession>A0A4S8MLY0</accession>
<feature type="compositionally biased region" description="Basic and acidic residues" evidence="1">
    <location>
        <begin position="17"/>
        <end position="33"/>
    </location>
</feature>
<dbReference type="OrthoDB" id="411372at2759"/>
<sequence length="101" mass="10461">MAWDRKNKKAAQLATEGGKEGGKGSKSSKRDTQSRPPITMSLKATPSAPAPALKDTDFASFSALDESQKLPSAPAQGKQAQEATSNTDSKLAAAVVPSMSI</sequence>
<organism evidence="2 3">
    <name type="scientific">Dendrothele bispora (strain CBS 962.96)</name>
    <dbReference type="NCBI Taxonomy" id="1314807"/>
    <lineage>
        <taxon>Eukaryota</taxon>
        <taxon>Fungi</taxon>
        <taxon>Dikarya</taxon>
        <taxon>Basidiomycota</taxon>
        <taxon>Agaricomycotina</taxon>
        <taxon>Agaricomycetes</taxon>
        <taxon>Agaricomycetidae</taxon>
        <taxon>Agaricales</taxon>
        <taxon>Agaricales incertae sedis</taxon>
        <taxon>Dendrothele</taxon>
    </lineage>
</organism>
<gene>
    <name evidence="2" type="ORF">K435DRAFT_791536</name>
</gene>